<organism evidence="9 10">
    <name type="scientific">Candidatus Protofrankia datiscae</name>
    <dbReference type="NCBI Taxonomy" id="2716812"/>
    <lineage>
        <taxon>Bacteria</taxon>
        <taxon>Bacillati</taxon>
        <taxon>Actinomycetota</taxon>
        <taxon>Actinomycetes</taxon>
        <taxon>Frankiales</taxon>
        <taxon>Frankiaceae</taxon>
        <taxon>Protofrankia</taxon>
    </lineage>
</organism>
<dbReference type="InterPro" id="IPR003043">
    <property type="entry name" value="Uropor_MeTrfase_CS"/>
</dbReference>
<dbReference type="InterPro" id="IPR035996">
    <property type="entry name" value="4pyrrol_Methylase_sf"/>
</dbReference>
<reference evidence="9 10" key="1">
    <citation type="submission" date="2011-05" db="EMBL/GenBank/DDBJ databases">
        <title>Complete sequence of chromosome of Frankia symbiont of Datisca glomerata.</title>
        <authorList>
            <consortium name="US DOE Joint Genome Institute"/>
            <person name="Lucas S."/>
            <person name="Han J."/>
            <person name="Lapidus A."/>
            <person name="Cheng J.-F."/>
            <person name="Goodwin L."/>
            <person name="Pitluck S."/>
            <person name="Peters L."/>
            <person name="Mikhailova N."/>
            <person name="Chertkov O."/>
            <person name="Teshima H."/>
            <person name="Han C."/>
            <person name="Tapia R."/>
            <person name="Land M."/>
            <person name="Hauser L."/>
            <person name="Kyrpides N."/>
            <person name="Ivanova N."/>
            <person name="Pagani I."/>
            <person name="Berry A."/>
            <person name="Pawlowski K."/>
            <person name="Persson T."/>
            <person name="Vanden Heuvel B."/>
            <person name="Benson D."/>
            <person name="Woyke T."/>
        </authorList>
    </citation>
    <scope>NUCLEOTIDE SEQUENCE [LARGE SCALE GENOMIC DNA]</scope>
    <source>
        <strain evidence="10">4085684</strain>
    </source>
</reference>
<keyword evidence="2 9" id="KW-0489">Methyltransferase</keyword>
<feature type="compositionally biased region" description="Gly residues" evidence="6">
    <location>
        <begin position="273"/>
        <end position="288"/>
    </location>
</feature>
<dbReference type="InterPro" id="IPR003754">
    <property type="entry name" value="4pyrrol_synth_uPrphyn_synth"/>
</dbReference>
<dbReference type="PANTHER" id="PTHR45790:SF3">
    <property type="entry name" value="S-ADENOSYL-L-METHIONINE-DEPENDENT UROPORPHYRINOGEN III METHYLTRANSFERASE, CHLOROPLASTIC"/>
    <property type="match status" value="1"/>
</dbReference>
<dbReference type="AlphaFoldDB" id="F8AVI3"/>
<keyword evidence="10" id="KW-1185">Reference proteome</keyword>
<dbReference type="Pfam" id="PF02602">
    <property type="entry name" value="HEM4"/>
    <property type="match status" value="1"/>
</dbReference>
<dbReference type="NCBIfam" id="NF004790">
    <property type="entry name" value="PRK06136.1"/>
    <property type="match status" value="1"/>
</dbReference>
<dbReference type="InterPro" id="IPR050161">
    <property type="entry name" value="Siro_Cobalamin_biosynth"/>
</dbReference>
<dbReference type="Gene3D" id="3.40.50.10090">
    <property type="match status" value="2"/>
</dbReference>
<dbReference type="EC" id="2.1.1.107" evidence="1"/>
<evidence type="ECO:0000313" key="9">
    <source>
        <dbReference type="EMBL" id="AEH11289.1"/>
    </source>
</evidence>
<dbReference type="InterPro" id="IPR014777">
    <property type="entry name" value="4pyrrole_Mease_sub1"/>
</dbReference>
<dbReference type="PANTHER" id="PTHR45790">
    <property type="entry name" value="SIROHEME SYNTHASE-RELATED"/>
    <property type="match status" value="1"/>
</dbReference>
<protein>
    <recommendedName>
        <fullName evidence="1">uroporphyrinogen-III C-methyltransferase</fullName>
        <ecNumber evidence="1">2.1.1.107</ecNumber>
    </recommendedName>
</protein>
<evidence type="ECO:0000256" key="1">
    <source>
        <dbReference type="ARBA" id="ARBA00012162"/>
    </source>
</evidence>
<dbReference type="InterPro" id="IPR014776">
    <property type="entry name" value="4pyrrole_Mease_sub2"/>
</dbReference>
<dbReference type="Gene3D" id="3.40.1010.10">
    <property type="entry name" value="Cobalt-precorrin-4 Transmethylase, Domain 1"/>
    <property type="match status" value="1"/>
</dbReference>
<proteinExistence type="predicted"/>
<dbReference type="EMBL" id="CP002801">
    <property type="protein sequence ID" value="AEH11289.1"/>
    <property type="molecule type" value="Genomic_DNA"/>
</dbReference>
<feature type="domain" description="Tetrapyrrole methylase" evidence="7">
    <location>
        <begin position="11"/>
        <end position="222"/>
    </location>
</feature>
<dbReference type="GO" id="GO:0032259">
    <property type="term" value="P:methylation"/>
    <property type="evidence" value="ECO:0007669"/>
    <property type="project" value="UniProtKB-KW"/>
</dbReference>
<dbReference type="HOGENOM" id="CLU_011276_6_8_11"/>
<evidence type="ECO:0000256" key="3">
    <source>
        <dbReference type="ARBA" id="ARBA00022679"/>
    </source>
</evidence>
<name>F8AVI3_9ACTN</name>
<evidence type="ECO:0000313" key="10">
    <source>
        <dbReference type="Proteomes" id="UP000001549"/>
    </source>
</evidence>
<dbReference type="InterPro" id="IPR006366">
    <property type="entry name" value="CobA/CysG_C"/>
</dbReference>
<dbReference type="Proteomes" id="UP000001549">
    <property type="component" value="Chromosome"/>
</dbReference>
<evidence type="ECO:0000259" key="8">
    <source>
        <dbReference type="Pfam" id="PF02602"/>
    </source>
</evidence>
<evidence type="ECO:0000256" key="5">
    <source>
        <dbReference type="ARBA" id="ARBA00023244"/>
    </source>
</evidence>
<dbReference type="KEGG" id="fsy:FsymDg_4015"/>
<dbReference type="CDD" id="cd11642">
    <property type="entry name" value="SUMT"/>
    <property type="match status" value="1"/>
</dbReference>
<dbReference type="eggNOG" id="COG0007">
    <property type="taxonomic scope" value="Bacteria"/>
</dbReference>
<evidence type="ECO:0000256" key="6">
    <source>
        <dbReference type="SAM" id="MobiDB-lite"/>
    </source>
</evidence>
<dbReference type="GO" id="GO:0019354">
    <property type="term" value="P:siroheme biosynthetic process"/>
    <property type="evidence" value="ECO:0007669"/>
    <property type="project" value="InterPro"/>
</dbReference>
<accession>F8AVI3</accession>
<dbReference type="FunFam" id="3.30.950.10:FF:000001">
    <property type="entry name" value="Siroheme synthase"/>
    <property type="match status" value="1"/>
</dbReference>
<sequence length="676" mass="68511">MNGPERSHGEVWLVGAGPGDPGLLTVRGRELLGAADVVVTDRLVSTDVLGYVRPEAEIVYSGKSAGALTRTQEGINALLVERALAGRRVVRLKGGDPFLLGRGGEEAEACRLAGVRCTVVPGVPSAFAAPAYAGIPVTHRGVAQDVAVVSGHLRPGHPDSTVDWAALGASRMTIVVLMGVARLADVTAALIEGGRSPDTPVAVIERATTPAQRVVRGTLDTIVVDAVARGVRSPAVVVIGDVAARHDAVPRILPPPDSDNHGCRPRAVNGDGSLAGTGTGTGTGGNGAGPSDANNRPDRATVRPRFWNGAGPGDTDSPDGDTASLRNPNIYATTDSCDDSRGFAAGSPAVDAGAGRPLAGVRVLVPRTRPRPGLLATRLRALGADAVESTVSRPGPVADPAPLLAALTDADALVLAGVAEVAAVVALLRRAGHDIRALAGLVLVAADAEAEVALEALGLACVRPPVSACDAGPAGSSEPADPRGAQPRTVEPTGTQRAGSSADVRGTGSVGARSTESADVRSTEPSRGRDRRRLPLGSGVVSGSVRVVVCASASPPAGAETVRRISLLTDVDAEPDPRIVEEIRHGDLHAVAFASSTAVRATVALYGSLPDGIMVAAIGRRTVEACRHAGVRVDAVATEPGIHPLAAAVADAVTRARSAEASASQRGSVPKSIKNR</sequence>
<feature type="region of interest" description="Disordered" evidence="6">
    <location>
        <begin position="468"/>
        <end position="537"/>
    </location>
</feature>
<dbReference type="Gene3D" id="3.30.950.10">
    <property type="entry name" value="Methyltransferase, Cobalt-precorrin-4 Transmethylase, Domain 2"/>
    <property type="match status" value="1"/>
</dbReference>
<dbReference type="FunFam" id="3.40.1010.10:FF:000001">
    <property type="entry name" value="Siroheme synthase"/>
    <property type="match status" value="1"/>
</dbReference>
<dbReference type="InterPro" id="IPR036108">
    <property type="entry name" value="4pyrrol_syn_uPrphyn_synt_sf"/>
</dbReference>
<evidence type="ECO:0000259" key="7">
    <source>
        <dbReference type="Pfam" id="PF00590"/>
    </source>
</evidence>
<keyword evidence="5" id="KW-0627">Porphyrin biosynthesis</keyword>
<dbReference type="RefSeq" id="WP_013875165.1">
    <property type="nucleotide sequence ID" value="NC_015656.1"/>
</dbReference>
<feature type="domain" description="Tetrapyrrole biosynthesis uroporphyrinogen III synthase" evidence="8">
    <location>
        <begin position="570"/>
        <end position="645"/>
    </location>
</feature>
<dbReference type="GO" id="GO:0004851">
    <property type="term" value="F:uroporphyrin-III C-methyltransferase activity"/>
    <property type="evidence" value="ECO:0007669"/>
    <property type="project" value="UniProtKB-EC"/>
</dbReference>
<keyword evidence="4" id="KW-0949">S-adenosyl-L-methionine</keyword>
<dbReference type="eggNOG" id="COG1587">
    <property type="taxonomic scope" value="Bacteria"/>
</dbReference>
<dbReference type="SUPFAM" id="SSF69618">
    <property type="entry name" value="HemD-like"/>
    <property type="match status" value="2"/>
</dbReference>
<dbReference type="Pfam" id="PF00590">
    <property type="entry name" value="TP_methylase"/>
    <property type="match status" value="1"/>
</dbReference>
<gene>
    <name evidence="9" type="ordered locus">FsymDg_4015</name>
</gene>
<feature type="region of interest" description="Disordered" evidence="6">
    <location>
        <begin position="249"/>
        <end position="323"/>
    </location>
</feature>
<feature type="compositionally biased region" description="Basic and acidic residues" evidence="6">
    <location>
        <begin position="516"/>
        <end position="528"/>
    </location>
</feature>
<dbReference type="SUPFAM" id="SSF53790">
    <property type="entry name" value="Tetrapyrrole methylase"/>
    <property type="match status" value="1"/>
</dbReference>
<dbReference type="NCBIfam" id="TIGR01469">
    <property type="entry name" value="cobA_cysG_Cterm"/>
    <property type="match status" value="1"/>
</dbReference>
<dbReference type="InterPro" id="IPR000878">
    <property type="entry name" value="4pyrrol_Mease"/>
</dbReference>
<evidence type="ECO:0000256" key="4">
    <source>
        <dbReference type="ARBA" id="ARBA00022691"/>
    </source>
</evidence>
<dbReference type="STRING" id="656024.FsymDg_4015"/>
<dbReference type="PROSITE" id="PS00839">
    <property type="entry name" value="SUMT_1"/>
    <property type="match status" value="1"/>
</dbReference>
<evidence type="ECO:0000256" key="2">
    <source>
        <dbReference type="ARBA" id="ARBA00022603"/>
    </source>
</evidence>
<dbReference type="GO" id="GO:0004852">
    <property type="term" value="F:uroporphyrinogen-III synthase activity"/>
    <property type="evidence" value="ECO:0007669"/>
    <property type="project" value="InterPro"/>
</dbReference>
<keyword evidence="3 9" id="KW-0808">Transferase</keyword>